<organism evidence="8 9">
    <name type="scientific">Halovenus aranensis</name>
    <dbReference type="NCBI Taxonomy" id="890420"/>
    <lineage>
        <taxon>Archaea</taxon>
        <taxon>Methanobacteriati</taxon>
        <taxon>Methanobacteriota</taxon>
        <taxon>Stenosarchaea group</taxon>
        <taxon>Halobacteria</taxon>
        <taxon>Halobacteriales</taxon>
        <taxon>Haloarculaceae</taxon>
        <taxon>Halovenus</taxon>
    </lineage>
</organism>
<dbReference type="Proteomes" id="UP000198856">
    <property type="component" value="Unassembled WGS sequence"/>
</dbReference>
<dbReference type="Pfam" id="PF00561">
    <property type="entry name" value="Abhydrolase_1"/>
    <property type="match status" value="1"/>
</dbReference>
<accession>A0A1G8UA20</accession>
<name>A0A1G8UA20_9EURY</name>
<dbReference type="InterPro" id="IPR029058">
    <property type="entry name" value="AB_hydrolase_fold"/>
</dbReference>
<keyword evidence="9" id="KW-1185">Reference proteome</keyword>
<evidence type="ECO:0000259" key="7">
    <source>
        <dbReference type="Pfam" id="PF00561"/>
    </source>
</evidence>
<dbReference type="Gene3D" id="3.40.50.1820">
    <property type="entry name" value="alpha/beta hydrolase"/>
    <property type="match status" value="1"/>
</dbReference>
<feature type="domain" description="AB hydrolase-1" evidence="7">
    <location>
        <begin position="87"/>
        <end position="332"/>
    </location>
</feature>
<dbReference type="GO" id="GO:0042619">
    <property type="term" value="P:poly-hydroxybutyrate biosynthetic process"/>
    <property type="evidence" value="ECO:0007669"/>
    <property type="project" value="UniProtKB-KW"/>
</dbReference>
<reference evidence="8 9" key="1">
    <citation type="submission" date="2016-10" db="EMBL/GenBank/DDBJ databases">
        <authorList>
            <person name="de Groot N.N."/>
        </authorList>
    </citation>
    <scope>NUCLEOTIDE SEQUENCE [LARGE SCALE GENOMIC DNA]</scope>
    <source>
        <strain evidence="8 9">IBRC-M10015</strain>
    </source>
</reference>
<dbReference type="UniPathway" id="UPA00917"/>
<dbReference type="STRING" id="890420.SAMN05216226_104133"/>
<protein>
    <recommendedName>
        <fullName evidence="2">Poly(3-hydroxyalkanoate) polymerase subunit PhaC</fullName>
    </recommendedName>
    <alternativeName>
        <fullName evidence="6">PHB synthase subunit PhaC</fullName>
    </alternativeName>
</protein>
<keyword evidence="5" id="KW-0012">Acyltransferase</keyword>
<dbReference type="AlphaFoldDB" id="A0A1G8UA20"/>
<dbReference type="InterPro" id="IPR000073">
    <property type="entry name" value="AB_hydrolase_1"/>
</dbReference>
<dbReference type="InterPro" id="IPR051321">
    <property type="entry name" value="PHA/PHB_synthase"/>
</dbReference>
<proteinExistence type="predicted"/>
<comment type="pathway">
    <text evidence="1">Biopolymer metabolism; poly-(R)-3-hydroxybutanoate biosynthesis.</text>
</comment>
<dbReference type="NCBIfam" id="TIGR01836">
    <property type="entry name" value="PHA_synth_III_C"/>
    <property type="match status" value="1"/>
</dbReference>
<keyword evidence="3" id="KW-0808">Transferase</keyword>
<evidence type="ECO:0000256" key="6">
    <source>
        <dbReference type="ARBA" id="ARBA00033356"/>
    </source>
</evidence>
<dbReference type="RefSeq" id="WP_092700284.1">
    <property type="nucleotide sequence ID" value="NZ_FNFC01000004.1"/>
</dbReference>
<evidence type="ECO:0000256" key="5">
    <source>
        <dbReference type="ARBA" id="ARBA00023315"/>
    </source>
</evidence>
<dbReference type="PANTHER" id="PTHR36837">
    <property type="entry name" value="POLY(3-HYDROXYALKANOATE) POLYMERASE SUBUNIT PHAC"/>
    <property type="match status" value="1"/>
</dbReference>
<evidence type="ECO:0000256" key="3">
    <source>
        <dbReference type="ARBA" id="ARBA00022679"/>
    </source>
</evidence>
<keyword evidence="4" id="KW-0583">PHB biosynthesis</keyword>
<gene>
    <name evidence="8" type="ORF">SAMN05216226_104133</name>
</gene>
<dbReference type="GO" id="GO:0016746">
    <property type="term" value="F:acyltransferase activity"/>
    <property type="evidence" value="ECO:0007669"/>
    <property type="project" value="UniProtKB-KW"/>
</dbReference>
<dbReference type="PANTHER" id="PTHR36837:SF2">
    <property type="entry name" value="POLY(3-HYDROXYALKANOATE) POLYMERASE SUBUNIT PHAC"/>
    <property type="match status" value="1"/>
</dbReference>
<evidence type="ECO:0000256" key="1">
    <source>
        <dbReference type="ARBA" id="ARBA00004683"/>
    </source>
</evidence>
<sequence length="363" mass="41013">MRDDMPAHLRRRLVHLAARAIEQGAGPPDRLAALFRADVGHTDSEVVYEENKLELRRYEPPEKRHEAPICLVYALVNRPYILDLQPDRSVIGQLLADGFEVYLVDWGEPSGLDTSLGLEDYICRYLDNCISAVTDRSTTEDVHLLGYCMGGSLALMYTARFQQRVRTLSLMATPIVFDDTGGLLERWARFYDPETVAKTYGNVPAELLAAQFAMMEPVENLLTKYVRFFERLDDEAFVEMFARMERWTWDGVDVAGRVFTQFVDDVYRNNDLIDGQITLAGERVDPADVEVPLLQIVGEYDHIVPPASSKPLNEVVGSEDERLISFSAGHIGISVSERAHEQLWPEVCSWLAQRDVSQPETGG</sequence>
<dbReference type="OrthoDB" id="202878at2157"/>
<dbReference type="EMBL" id="FNFC01000004">
    <property type="protein sequence ID" value="SDJ50583.1"/>
    <property type="molecule type" value="Genomic_DNA"/>
</dbReference>
<evidence type="ECO:0000256" key="4">
    <source>
        <dbReference type="ARBA" id="ARBA00022752"/>
    </source>
</evidence>
<dbReference type="InterPro" id="IPR010125">
    <property type="entry name" value="PHA_synth_III_C"/>
</dbReference>
<evidence type="ECO:0000313" key="9">
    <source>
        <dbReference type="Proteomes" id="UP000198856"/>
    </source>
</evidence>
<dbReference type="SUPFAM" id="SSF53474">
    <property type="entry name" value="alpha/beta-Hydrolases"/>
    <property type="match status" value="1"/>
</dbReference>
<evidence type="ECO:0000256" key="2">
    <source>
        <dbReference type="ARBA" id="ARBA00019065"/>
    </source>
</evidence>
<evidence type="ECO:0000313" key="8">
    <source>
        <dbReference type="EMBL" id="SDJ50583.1"/>
    </source>
</evidence>